<proteinExistence type="inferred from homology"/>
<dbReference type="GO" id="GO:0004479">
    <property type="term" value="F:methionyl-tRNA formyltransferase activity"/>
    <property type="evidence" value="ECO:0007669"/>
    <property type="project" value="UniProtKB-UniRule"/>
</dbReference>
<reference evidence="8 9" key="1">
    <citation type="submission" date="2017-03" db="EMBL/GenBank/DDBJ databases">
        <title>Genomic and clinical evidence uncovers the enterohepatic species Helicobacter valdiviensis as a potential human intestinal pathogen.</title>
        <authorList>
            <person name="Fresia P."/>
            <person name="Jara R."/>
            <person name="Sierra R."/>
            <person name="Ferres I."/>
            <person name="Greif G."/>
            <person name="Iraola G."/>
            <person name="Collado L."/>
        </authorList>
    </citation>
    <scope>NUCLEOTIDE SEQUENCE [LARGE SCALE GENOMIC DNA]</scope>
    <source>
        <strain evidence="8 9">WBE14</strain>
    </source>
</reference>
<sequence length="303" mass="33901">MKIIFMGTPMYASVILEALMQRHEIVALVAQEDKKAGRNMQLKMPHTKELLVSKGLENKIPILQPSKLDEEFYTKISQISCDVIVVAAYGKILPKRILDLAPCINLHASILPKYRGASPIQSAILEQDEYFGVTAMKMEEGLDCGDILGILAFKNQNEGALELFSKLSSKAAQLTLELLEIGLDKISPLKQLECKKSLCKKIKKEDGKIELKNAKEVFLKSLAYEGWPEISLQNQIKIKNIQLNEEESNNQEGVILQIQRDKILLGCKKGSIFVSTIQAPSKKPMNAYDYLQGKRLKVGDILS</sequence>
<dbReference type="EMBL" id="NBIU01000024">
    <property type="protein sequence ID" value="PZT47683.1"/>
    <property type="molecule type" value="Genomic_DNA"/>
</dbReference>
<dbReference type="GO" id="GO:0005829">
    <property type="term" value="C:cytosol"/>
    <property type="evidence" value="ECO:0007669"/>
    <property type="project" value="TreeGrafter"/>
</dbReference>
<dbReference type="CDD" id="cd08646">
    <property type="entry name" value="FMT_core_Met-tRNA-FMT_N"/>
    <property type="match status" value="1"/>
</dbReference>
<dbReference type="RefSeq" id="WP_111230241.1">
    <property type="nucleotide sequence ID" value="NZ_NBIU01000024.1"/>
</dbReference>
<keyword evidence="4 5" id="KW-0648">Protein biosynthesis</keyword>
<evidence type="ECO:0000313" key="8">
    <source>
        <dbReference type="EMBL" id="PZT47683.1"/>
    </source>
</evidence>
<dbReference type="PANTHER" id="PTHR11138:SF5">
    <property type="entry name" value="METHIONYL-TRNA FORMYLTRANSFERASE, MITOCHONDRIAL"/>
    <property type="match status" value="1"/>
</dbReference>
<dbReference type="InterPro" id="IPR002376">
    <property type="entry name" value="Formyl_transf_N"/>
</dbReference>
<name>A0A2W6PLZ6_9HELI</name>
<keyword evidence="3 5" id="KW-0808">Transferase</keyword>
<evidence type="ECO:0000256" key="5">
    <source>
        <dbReference type="HAMAP-Rule" id="MF_00182"/>
    </source>
</evidence>
<dbReference type="EC" id="2.1.2.9" evidence="2 5"/>
<evidence type="ECO:0000259" key="7">
    <source>
        <dbReference type="Pfam" id="PF02911"/>
    </source>
</evidence>
<dbReference type="SUPFAM" id="SSF50486">
    <property type="entry name" value="FMT C-terminal domain-like"/>
    <property type="match status" value="1"/>
</dbReference>
<evidence type="ECO:0000256" key="4">
    <source>
        <dbReference type="ARBA" id="ARBA00022917"/>
    </source>
</evidence>
<dbReference type="HAMAP" id="MF_00182">
    <property type="entry name" value="Formyl_trans"/>
    <property type="match status" value="1"/>
</dbReference>
<comment type="catalytic activity">
    <reaction evidence="5">
        <text>L-methionyl-tRNA(fMet) + (6R)-10-formyltetrahydrofolate = N-formyl-L-methionyl-tRNA(fMet) + (6S)-5,6,7,8-tetrahydrofolate + H(+)</text>
        <dbReference type="Rhea" id="RHEA:24380"/>
        <dbReference type="Rhea" id="RHEA-COMP:9952"/>
        <dbReference type="Rhea" id="RHEA-COMP:9953"/>
        <dbReference type="ChEBI" id="CHEBI:15378"/>
        <dbReference type="ChEBI" id="CHEBI:57453"/>
        <dbReference type="ChEBI" id="CHEBI:78530"/>
        <dbReference type="ChEBI" id="CHEBI:78844"/>
        <dbReference type="ChEBI" id="CHEBI:195366"/>
        <dbReference type="EC" id="2.1.2.9"/>
    </reaction>
</comment>
<comment type="caution">
    <text evidence="8">The sequence shown here is derived from an EMBL/GenBank/DDBJ whole genome shotgun (WGS) entry which is preliminary data.</text>
</comment>
<dbReference type="Proteomes" id="UP000249746">
    <property type="component" value="Unassembled WGS sequence"/>
</dbReference>
<dbReference type="InterPro" id="IPR005794">
    <property type="entry name" value="Fmt"/>
</dbReference>
<evidence type="ECO:0000256" key="1">
    <source>
        <dbReference type="ARBA" id="ARBA00010699"/>
    </source>
</evidence>
<dbReference type="Pfam" id="PF00551">
    <property type="entry name" value="Formyl_trans_N"/>
    <property type="match status" value="1"/>
</dbReference>
<gene>
    <name evidence="5" type="primary">fmt</name>
    <name evidence="8" type="ORF">B6S12_07780</name>
</gene>
<feature type="binding site" evidence="5">
    <location>
        <begin position="109"/>
        <end position="112"/>
    </location>
    <ligand>
        <name>(6S)-5,6,7,8-tetrahydrofolate</name>
        <dbReference type="ChEBI" id="CHEBI:57453"/>
    </ligand>
</feature>
<evidence type="ECO:0000313" key="9">
    <source>
        <dbReference type="Proteomes" id="UP000249746"/>
    </source>
</evidence>
<organism evidence="8 9">
    <name type="scientific">Helicobacter valdiviensis</name>
    <dbReference type="NCBI Taxonomy" id="1458358"/>
    <lineage>
        <taxon>Bacteria</taxon>
        <taxon>Pseudomonadati</taxon>
        <taxon>Campylobacterota</taxon>
        <taxon>Epsilonproteobacteria</taxon>
        <taxon>Campylobacterales</taxon>
        <taxon>Helicobacteraceae</taxon>
        <taxon>Helicobacter</taxon>
    </lineage>
</organism>
<dbReference type="Gene3D" id="3.40.50.12230">
    <property type="match status" value="1"/>
</dbReference>
<dbReference type="Pfam" id="PF02911">
    <property type="entry name" value="Formyl_trans_C"/>
    <property type="match status" value="1"/>
</dbReference>
<keyword evidence="9" id="KW-1185">Reference proteome</keyword>
<dbReference type="InterPro" id="IPR041711">
    <property type="entry name" value="Met-tRNA-FMT_N"/>
</dbReference>
<dbReference type="InterPro" id="IPR044135">
    <property type="entry name" value="Met-tRNA-FMT_C"/>
</dbReference>
<dbReference type="AlphaFoldDB" id="A0A2W6PLZ6"/>
<feature type="domain" description="Formyl transferase C-terminal" evidence="7">
    <location>
        <begin position="201"/>
        <end position="295"/>
    </location>
</feature>
<feature type="domain" description="Formyl transferase N-terminal" evidence="6">
    <location>
        <begin position="1"/>
        <end position="148"/>
    </location>
</feature>
<comment type="function">
    <text evidence="5">Attaches a formyl group to the free amino group of methionyl-tRNA(fMet). The formyl group appears to play a dual role in the initiator identity of N-formylmethionyl-tRNA by promoting its recognition by IF2 and preventing the misappropriation of this tRNA by the elongation apparatus.</text>
</comment>
<comment type="similarity">
    <text evidence="1 5">Belongs to the Fmt family.</text>
</comment>
<accession>A0A2W6PLZ6</accession>
<evidence type="ECO:0000256" key="3">
    <source>
        <dbReference type="ARBA" id="ARBA00022679"/>
    </source>
</evidence>
<dbReference type="InterPro" id="IPR036477">
    <property type="entry name" value="Formyl_transf_N_sf"/>
</dbReference>
<dbReference type="CDD" id="cd08704">
    <property type="entry name" value="Met_tRNA_FMT_C"/>
    <property type="match status" value="1"/>
</dbReference>
<protein>
    <recommendedName>
        <fullName evidence="2 5">Methionyl-tRNA formyltransferase</fullName>
        <ecNumber evidence="2 5">2.1.2.9</ecNumber>
    </recommendedName>
</protein>
<evidence type="ECO:0000256" key="2">
    <source>
        <dbReference type="ARBA" id="ARBA00012261"/>
    </source>
</evidence>
<dbReference type="InterPro" id="IPR011034">
    <property type="entry name" value="Formyl_transferase-like_C_sf"/>
</dbReference>
<dbReference type="InterPro" id="IPR005793">
    <property type="entry name" value="Formyl_trans_C"/>
</dbReference>
<dbReference type="PANTHER" id="PTHR11138">
    <property type="entry name" value="METHIONYL-TRNA FORMYLTRANSFERASE"/>
    <property type="match status" value="1"/>
</dbReference>
<dbReference type="OrthoDB" id="9802815at2"/>
<evidence type="ECO:0000259" key="6">
    <source>
        <dbReference type="Pfam" id="PF00551"/>
    </source>
</evidence>
<dbReference type="SUPFAM" id="SSF53328">
    <property type="entry name" value="Formyltransferase"/>
    <property type="match status" value="1"/>
</dbReference>